<accession>A0ACB7Z0A5</accession>
<protein>
    <submittedName>
        <fullName evidence="1">Uncharacterized protein</fullName>
    </submittedName>
</protein>
<keyword evidence="2" id="KW-1185">Reference proteome</keyword>
<proteinExistence type="predicted"/>
<sequence>MAQSLTQLPAPNAPPISATQRKKKTHLPSLGFQRVWACHQGPDHAIDHRIANRRTVGLGLAGAVLGLTINNKNANAASKRPPPPPPAEKKDPSISGVQAKVLASKKRKEAMKDAVAKLRERGKAVDGPSE</sequence>
<evidence type="ECO:0000313" key="1">
    <source>
        <dbReference type="EMBL" id="KAH7858924.1"/>
    </source>
</evidence>
<evidence type="ECO:0000313" key="2">
    <source>
        <dbReference type="Proteomes" id="UP000828048"/>
    </source>
</evidence>
<organism evidence="1 2">
    <name type="scientific">Vaccinium darrowii</name>
    <dbReference type="NCBI Taxonomy" id="229202"/>
    <lineage>
        <taxon>Eukaryota</taxon>
        <taxon>Viridiplantae</taxon>
        <taxon>Streptophyta</taxon>
        <taxon>Embryophyta</taxon>
        <taxon>Tracheophyta</taxon>
        <taxon>Spermatophyta</taxon>
        <taxon>Magnoliopsida</taxon>
        <taxon>eudicotyledons</taxon>
        <taxon>Gunneridae</taxon>
        <taxon>Pentapetalae</taxon>
        <taxon>asterids</taxon>
        <taxon>Ericales</taxon>
        <taxon>Ericaceae</taxon>
        <taxon>Vaccinioideae</taxon>
        <taxon>Vaccinieae</taxon>
        <taxon>Vaccinium</taxon>
    </lineage>
</organism>
<gene>
    <name evidence="1" type="ORF">Vadar_029436</name>
</gene>
<name>A0ACB7Z0A5_9ERIC</name>
<reference evidence="1 2" key="1">
    <citation type="journal article" date="2021" name="Hortic Res">
        <title>High-quality reference genome and annotation aids understanding of berry development for evergreen blueberry (Vaccinium darrowii).</title>
        <authorList>
            <person name="Yu J."/>
            <person name="Hulse-Kemp A.M."/>
            <person name="Babiker E."/>
            <person name="Staton M."/>
        </authorList>
    </citation>
    <scope>NUCLEOTIDE SEQUENCE [LARGE SCALE GENOMIC DNA]</scope>
    <source>
        <strain evidence="2">cv. NJ 8807/NJ 8810</strain>
        <tissue evidence="1">Young leaf</tissue>
    </source>
</reference>
<dbReference type="EMBL" id="CM037153">
    <property type="protein sequence ID" value="KAH7858924.1"/>
    <property type="molecule type" value="Genomic_DNA"/>
</dbReference>
<dbReference type="Proteomes" id="UP000828048">
    <property type="component" value="Chromosome 3"/>
</dbReference>
<comment type="caution">
    <text evidence="1">The sequence shown here is derived from an EMBL/GenBank/DDBJ whole genome shotgun (WGS) entry which is preliminary data.</text>
</comment>